<dbReference type="SUPFAM" id="SSF47986">
    <property type="entry name" value="DEATH domain"/>
    <property type="match status" value="1"/>
</dbReference>
<dbReference type="InParanoid" id="A0A667XTQ8"/>
<dbReference type="GO" id="GO:0042981">
    <property type="term" value="P:regulation of apoptotic process"/>
    <property type="evidence" value="ECO:0007669"/>
    <property type="project" value="InterPro"/>
</dbReference>
<dbReference type="Proteomes" id="UP000472263">
    <property type="component" value="Chromosome 14"/>
</dbReference>
<dbReference type="Gene3D" id="1.10.533.10">
    <property type="entry name" value="Death Domain, Fas"/>
    <property type="match status" value="1"/>
</dbReference>
<dbReference type="PROSITE" id="PS50209">
    <property type="entry name" value="CARD"/>
    <property type="match status" value="1"/>
</dbReference>
<evidence type="ECO:0000313" key="3">
    <source>
        <dbReference type="Proteomes" id="UP000472263"/>
    </source>
</evidence>
<evidence type="ECO:0000259" key="1">
    <source>
        <dbReference type="PROSITE" id="PS50209"/>
    </source>
</evidence>
<reference evidence="2" key="3">
    <citation type="submission" date="2025-09" db="UniProtKB">
        <authorList>
            <consortium name="Ensembl"/>
        </authorList>
    </citation>
    <scope>IDENTIFICATION</scope>
</reference>
<reference evidence="2" key="2">
    <citation type="submission" date="2025-08" db="UniProtKB">
        <authorList>
            <consortium name="Ensembl"/>
        </authorList>
    </citation>
    <scope>IDENTIFICATION</scope>
</reference>
<proteinExistence type="predicted"/>
<dbReference type="InterPro" id="IPR001315">
    <property type="entry name" value="CARD"/>
</dbReference>
<dbReference type="InterPro" id="IPR011029">
    <property type="entry name" value="DEATH-like_dom_sf"/>
</dbReference>
<evidence type="ECO:0000313" key="2">
    <source>
        <dbReference type="Ensembl" id="ENSMMDP00005018672.1"/>
    </source>
</evidence>
<feature type="domain" description="CARD" evidence="1">
    <location>
        <begin position="1"/>
        <end position="87"/>
    </location>
</feature>
<name>A0A667XTQ8_9TELE</name>
<dbReference type="Pfam" id="PF00619">
    <property type="entry name" value="CARD"/>
    <property type="match status" value="1"/>
</dbReference>
<dbReference type="AlphaFoldDB" id="A0A667XTQ8"/>
<protein>
    <recommendedName>
        <fullName evidence="1">CARD domain-containing protein</fullName>
    </recommendedName>
</protein>
<reference evidence="2" key="1">
    <citation type="submission" date="2019-06" db="EMBL/GenBank/DDBJ databases">
        <authorList>
            <consortium name="Wellcome Sanger Institute Data Sharing"/>
        </authorList>
    </citation>
    <scope>NUCLEOTIDE SEQUENCE [LARGE SCALE GENOMIC DNA]</scope>
</reference>
<keyword evidence="3" id="KW-1185">Reference proteome</keyword>
<organism evidence="2 3">
    <name type="scientific">Myripristis murdjan</name>
    <name type="common">pinecone soldierfish</name>
    <dbReference type="NCBI Taxonomy" id="586833"/>
    <lineage>
        <taxon>Eukaryota</taxon>
        <taxon>Metazoa</taxon>
        <taxon>Chordata</taxon>
        <taxon>Craniata</taxon>
        <taxon>Vertebrata</taxon>
        <taxon>Euteleostomi</taxon>
        <taxon>Actinopterygii</taxon>
        <taxon>Neopterygii</taxon>
        <taxon>Teleostei</taxon>
        <taxon>Neoteleostei</taxon>
        <taxon>Acanthomorphata</taxon>
        <taxon>Holocentriformes</taxon>
        <taxon>Holocentridae</taxon>
        <taxon>Myripristis</taxon>
    </lineage>
</organism>
<accession>A0A667XTQ8</accession>
<dbReference type="GeneTree" id="ENSGT00940000175362"/>
<sequence length="99" mass="11175">DKKLRAARTAFINRTSRPVLDALLDELLKLKIINNREMETVRAQPRTEKAQELIDMVINKGAAASSLMITVFCELDPFLSTELNISFYLVLVLQTVPSL</sequence>
<dbReference type="Ensembl" id="ENSMMDT00005019121.1">
    <property type="protein sequence ID" value="ENSMMDP00005018672.1"/>
    <property type="gene ID" value="ENSMMDG00005009312.1"/>
</dbReference>